<protein>
    <submittedName>
        <fullName evidence="2">Uncharacterized protein</fullName>
    </submittedName>
</protein>
<comment type="caution">
    <text evidence="2">The sequence shown here is derived from an EMBL/GenBank/DDBJ whole genome shotgun (WGS) entry which is preliminary data.</text>
</comment>
<organism evidence="2 3">
    <name type="scientific">Streptosporangium longisporum</name>
    <dbReference type="NCBI Taxonomy" id="46187"/>
    <lineage>
        <taxon>Bacteria</taxon>
        <taxon>Bacillati</taxon>
        <taxon>Actinomycetota</taxon>
        <taxon>Actinomycetes</taxon>
        <taxon>Streptosporangiales</taxon>
        <taxon>Streptosporangiaceae</taxon>
        <taxon>Streptosporangium</taxon>
    </lineage>
</organism>
<reference evidence="3" key="1">
    <citation type="journal article" date="2019" name="Int. J. Syst. Evol. Microbiol.">
        <title>The Global Catalogue of Microorganisms (GCM) 10K type strain sequencing project: providing services to taxonomists for standard genome sequencing and annotation.</title>
        <authorList>
            <consortium name="The Broad Institute Genomics Platform"/>
            <consortium name="The Broad Institute Genome Sequencing Center for Infectious Disease"/>
            <person name="Wu L."/>
            <person name="Ma J."/>
        </authorList>
    </citation>
    <scope>NUCLEOTIDE SEQUENCE [LARGE SCALE GENOMIC DNA]</scope>
    <source>
        <strain evidence="3">JCM 3106</strain>
    </source>
</reference>
<dbReference type="Proteomes" id="UP001499930">
    <property type="component" value="Unassembled WGS sequence"/>
</dbReference>
<gene>
    <name evidence="2" type="ORF">GCM10017559_56770</name>
</gene>
<feature type="region of interest" description="Disordered" evidence="1">
    <location>
        <begin position="1"/>
        <end position="49"/>
    </location>
</feature>
<dbReference type="EMBL" id="BAAAWD010000015">
    <property type="protein sequence ID" value="GAA3023962.1"/>
    <property type="molecule type" value="Genomic_DNA"/>
</dbReference>
<name>A0ABN3YCZ4_9ACTN</name>
<accession>A0ABN3YCZ4</accession>
<evidence type="ECO:0000313" key="2">
    <source>
        <dbReference type="EMBL" id="GAA3023962.1"/>
    </source>
</evidence>
<evidence type="ECO:0000313" key="3">
    <source>
        <dbReference type="Proteomes" id="UP001499930"/>
    </source>
</evidence>
<proteinExistence type="predicted"/>
<feature type="region of interest" description="Disordered" evidence="1">
    <location>
        <begin position="90"/>
        <end position="117"/>
    </location>
</feature>
<sequence>MFSRHLSGGEPGVSPPGNRPGNGVETAWNRRAGRPRPARDRPGIAPGTVRPWFAARTGRCPGAGRYEHRMLINRKYPAFIDITVFSQLSEPGKGAATARTTDPSARMSLRYGTRRGT</sequence>
<evidence type="ECO:0000256" key="1">
    <source>
        <dbReference type="SAM" id="MobiDB-lite"/>
    </source>
</evidence>
<keyword evidence="3" id="KW-1185">Reference proteome</keyword>